<gene>
    <name evidence="9" type="ORF">SAMN06265182_0677</name>
</gene>
<feature type="transmembrane region" description="Helical" evidence="8">
    <location>
        <begin position="957"/>
        <end position="978"/>
    </location>
</feature>
<dbReference type="GO" id="GO:0008324">
    <property type="term" value="F:monoatomic cation transmembrane transporter activity"/>
    <property type="evidence" value="ECO:0007669"/>
    <property type="project" value="InterPro"/>
</dbReference>
<evidence type="ECO:0000256" key="8">
    <source>
        <dbReference type="SAM" id="Phobius"/>
    </source>
</evidence>
<evidence type="ECO:0000256" key="7">
    <source>
        <dbReference type="ARBA" id="ARBA00023136"/>
    </source>
</evidence>
<dbReference type="InterPro" id="IPR027463">
    <property type="entry name" value="AcrB_DN_DC_subdom"/>
</dbReference>
<sequence length="1024" mass="114923">MIKWILQYRLLVIFALIGIVSYGYYAFKTIPVDTFPDPTPIQVNIYTEAPGYSAEEVEALITKRIETVMSGIKDVEKVRSISIPGLSYVALFFKDGTDIYFDRRLVMEKLPEAQSKLPEGIVPIMGPNSSGLGNVMIYALTTDNPNYSLTDLKAIQEWLIRPILKSIDGVEEIVQWGPEKAFLIKPYPEKLLKYSITLEDIFEAAEKNGGLAGGGYTKTPEGDLVIRAVASITDIDQIKEIPVKVQHGTVVKIKDVASVEEGEVPQRRGAFTLNGKEVQGNIVVKRVQVNTKELIKKLKKEIDRINREVLPEDIKIKILYDQSYLTDKALSTIEKALLEGIILVSLAMMIYLWNVRAAILVILSIPFTLLIAFGVMKNLGLTADLMSLGGLAIGLGLFADATVVVIENIFRHLSHNRERIKEKGFKLEVIKLSVQEITRPVFFAILIIMVVFLPIFSFESVEGKYFKPLALTIIVALGASLFVAYVFMPVLAYFGLKPGSEKSFVMDFIERIYLKLLKGAMKIGVALFIATVFLFGGSLYLLTKIGTEFTPELDEGAVLLEVFLDTNISREEAKRIANVIEERAKSFDVVTNTYSTVGRAEKGEVTDVSYIETWILLKPYKEWKSFKTRKEFEQALREKLKDLPVAGLVFTQPIAMRIEELLSGVRATIAVKVFGDDLKKINEIAMKVEEIAKKTEGSEDVETEIQSGRLQLQIIPKYDQLYRYGYSVERLLHLVGKFMAGVEVNEFREGLISFPVMVKIPDEVMDNIEKIKQLPLLRKDDGTLLRLQDVAEVKIVPGFSKIRHENGLRYALVQMNLEGRDLGSFIKELRKNIKEDIKLPEGYFIEFAGQFENQQRAMERLSIVVPIAILLIFILLYINYNSIRDSLLIMLNVPFATIGGILALYVSGFNLSVPAAIGFIAVFGIATLNGVVLVSYIRQMLDEGFDIEESINRATRLRLRPILITATAASLGLVPILFTYDIGSEIQKPIAVVVIGGIFTSTFLTLILLPIVYKFVWKITHRQT</sequence>
<evidence type="ECO:0000256" key="5">
    <source>
        <dbReference type="ARBA" id="ARBA00022692"/>
    </source>
</evidence>
<feature type="transmembrane region" description="Helical" evidence="8">
    <location>
        <begin position="441"/>
        <end position="458"/>
    </location>
</feature>
<dbReference type="PANTHER" id="PTHR32063">
    <property type="match status" value="1"/>
</dbReference>
<feature type="transmembrane region" description="Helical" evidence="8">
    <location>
        <begin position="523"/>
        <end position="542"/>
    </location>
</feature>
<dbReference type="PRINTS" id="PR00702">
    <property type="entry name" value="ACRIFLAVINRP"/>
</dbReference>
<evidence type="ECO:0000313" key="10">
    <source>
        <dbReference type="Proteomes" id="UP000219036"/>
    </source>
</evidence>
<feature type="transmembrane region" description="Helical" evidence="8">
    <location>
        <begin position="861"/>
        <end position="880"/>
    </location>
</feature>
<keyword evidence="3" id="KW-0813">Transport</keyword>
<evidence type="ECO:0000313" key="9">
    <source>
        <dbReference type="EMBL" id="SNZ06441.1"/>
    </source>
</evidence>
<feature type="transmembrane region" description="Helical" evidence="8">
    <location>
        <begin position="990"/>
        <end position="1013"/>
    </location>
</feature>
<comment type="similarity">
    <text evidence="2">Belongs to the resistance-nodulation-cell division (RND) (TC 2.A.6) family.</text>
</comment>
<dbReference type="NCBIfam" id="TIGR00914">
    <property type="entry name" value="2A0601"/>
    <property type="match status" value="1"/>
</dbReference>
<dbReference type="Proteomes" id="UP000219036">
    <property type="component" value="Unassembled WGS sequence"/>
</dbReference>
<dbReference type="OrthoDB" id="8270at2"/>
<keyword evidence="6 8" id="KW-1133">Transmembrane helix</keyword>
<dbReference type="EMBL" id="OBEI01000002">
    <property type="protein sequence ID" value="SNZ06441.1"/>
    <property type="molecule type" value="Genomic_DNA"/>
</dbReference>
<evidence type="ECO:0000256" key="3">
    <source>
        <dbReference type="ARBA" id="ARBA00022448"/>
    </source>
</evidence>
<dbReference type="PANTHER" id="PTHR32063:SF24">
    <property type="entry name" value="CATION EFFLUX SYSTEM (ACRB_ACRD_ACRF FAMILY)"/>
    <property type="match status" value="1"/>
</dbReference>
<dbReference type="GO" id="GO:0005886">
    <property type="term" value="C:plasma membrane"/>
    <property type="evidence" value="ECO:0007669"/>
    <property type="project" value="UniProtKB-SubCell"/>
</dbReference>
<feature type="transmembrane region" description="Helical" evidence="8">
    <location>
        <begin position="7"/>
        <end position="27"/>
    </location>
</feature>
<dbReference type="RefSeq" id="WP_096999861.1">
    <property type="nucleotide sequence ID" value="NZ_OBEI01000002.1"/>
</dbReference>
<name>A0A285NFK8_9AQUI</name>
<comment type="subcellular location">
    <subcellularLocation>
        <location evidence="1">Cell membrane</location>
        <topology evidence="1">Multi-pass membrane protein</topology>
    </subcellularLocation>
</comment>
<evidence type="ECO:0000256" key="6">
    <source>
        <dbReference type="ARBA" id="ARBA00022989"/>
    </source>
</evidence>
<reference evidence="10" key="1">
    <citation type="submission" date="2017-09" db="EMBL/GenBank/DDBJ databases">
        <authorList>
            <person name="Varghese N."/>
            <person name="Submissions S."/>
        </authorList>
    </citation>
    <scope>NUCLEOTIDE SEQUENCE [LARGE SCALE GENOMIC DNA]</scope>
    <source>
        <strain evidence="10">DSM 15103</strain>
    </source>
</reference>
<evidence type="ECO:0000256" key="2">
    <source>
        <dbReference type="ARBA" id="ARBA00010942"/>
    </source>
</evidence>
<feature type="transmembrane region" description="Helical" evidence="8">
    <location>
        <begin position="470"/>
        <end position="496"/>
    </location>
</feature>
<dbReference type="SUPFAM" id="SSF82866">
    <property type="entry name" value="Multidrug efflux transporter AcrB transmembrane domain"/>
    <property type="match status" value="2"/>
</dbReference>
<dbReference type="Pfam" id="PF00873">
    <property type="entry name" value="ACR_tran"/>
    <property type="match status" value="1"/>
</dbReference>
<dbReference type="Gene3D" id="3.30.70.1430">
    <property type="entry name" value="Multidrug efflux transporter AcrB pore domain"/>
    <property type="match status" value="2"/>
</dbReference>
<dbReference type="Gene3D" id="3.30.70.1440">
    <property type="entry name" value="Multidrug efflux transporter AcrB pore domain"/>
    <property type="match status" value="1"/>
</dbReference>
<feature type="transmembrane region" description="Helical" evidence="8">
    <location>
        <begin position="913"/>
        <end position="937"/>
    </location>
</feature>
<organism evidence="9 10">
    <name type="scientific">Persephonella hydrogeniphila</name>
    <dbReference type="NCBI Taxonomy" id="198703"/>
    <lineage>
        <taxon>Bacteria</taxon>
        <taxon>Pseudomonadati</taxon>
        <taxon>Aquificota</taxon>
        <taxon>Aquificia</taxon>
        <taxon>Aquificales</taxon>
        <taxon>Hydrogenothermaceae</taxon>
        <taxon>Persephonella</taxon>
    </lineage>
</organism>
<feature type="transmembrane region" description="Helical" evidence="8">
    <location>
        <begin position="887"/>
        <end position="907"/>
    </location>
</feature>
<dbReference type="GO" id="GO:0042910">
    <property type="term" value="F:xenobiotic transmembrane transporter activity"/>
    <property type="evidence" value="ECO:0007669"/>
    <property type="project" value="TreeGrafter"/>
</dbReference>
<evidence type="ECO:0000256" key="4">
    <source>
        <dbReference type="ARBA" id="ARBA00022475"/>
    </source>
</evidence>
<feature type="transmembrane region" description="Helical" evidence="8">
    <location>
        <begin position="358"/>
        <end position="376"/>
    </location>
</feature>
<protein>
    <submittedName>
        <fullName evidence="9">Cobalt-zinc-cadmium resistance protein CzcA</fullName>
    </submittedName>
</protein>
<dbReference type="Gene3D" id="3.30.70.1320">
    <property type="entry name" value="Multidrug efflux transporter AcrB pore domain like"/>
    <property type="match status" value="1"/>
</dbReference>
<feature type="transmembrane region" description="Helical" evidence="8">
    <location>
        <begin position="388"/>
        <end position="410"/>
    </location>
</feature>
<keyword evidence="10" id="KW-1185">Reference proteome</keyword>
<keyword evidence="7 8" id="KW-0472">Membrane</keyword>
<proteinExistence type="inferred from homology"/>
<accession>A0A285NFK8</accession>
<dbReference type="SUPFAM" id="SSF82693">
    <property type="entry name" value="Multidrug efflux transporter AcrB pore domain, PN1, PN2, PC1 and PC2 subdomains"/>
    <property type="match status" value="2"/>
</dbReference>
<dbReference type="Gene3D" id="3.30.2090.10">
    <property type="entry name" value="Multidrug efflux transporter AcrB TolC docking domain, DN and DC subdomains"/>
    <property type="match status" value="2"/>
</dbReference>
<dbReference type="InterPro" id="IPR001036">
    <property type="entry name" value="Acrflvin-R"/>
</dbReference>
<dbReference type="InterPro" id="IPR004763">
    <property type="entry name" value="CusA-like"/>
</dbReference>
<keyword evidence="4" id="KW-1003">Cell membrane</keyword>
<dbReference type="AlphaFoldDB" id="A0A285NFK8"/>
<dbReference type="SUPFAM" id="SSF82714">
    <property type="entry name" value="Multidrug efflux transporter AcrB TolC docking domain, DN and DC subdomains"/>
    <property type="match status" value="2"/>
</dbReference>
<evidence type="ECO:0000256" key="1">
    <source>
        <dbReference type="ARBA" id="ARBA00004651"/>
    </source>
</evidence>
<dbReference type="Gene3D" id="1.20.1640.10">
    <property type="entry name" value="Multidrug efflux transporter AcrB transmembrane domain"/>
    <property type="match status" value="2"/>
</dbReference>
<keyword evidence="5 8" id="KW-0812">Transmembrane</keyword>